<dbReference type="GO" id="GO:0008171">
    <property type="term" value="F:O-methyltransferase activity"/>
    <property type="evidence" value="ECO:0007669"/>
    <property type="project" value="InterPro"/>
</dbReference>
<dbReference type="OMA" id="HMPAHLK"/>
<evidence type="ECO:0000313" key="7">
    <source>
        <dbReference type="Proteomes" id="UP000006753"/>
    </source>
</evidence>
<dbReference type="InterPro" id="IPR012967">
    <property type="entry name" value="COMT_dimerisation"/>
</dbReference>
<dbReference type="eggNOG" id="KOG3178">
    <property type="taxonomic scope" value="Eukaryota"/>
</dbReference>
<dbReference type="Proteomes" id="UP000006753">
    <property type="component" value="Unassembled WGS sequence"/>
</dbReference>
<dbReference type="PROSITE" id="PS51683">
    <property type="entry name" value="SAM_OMT_II"/>
    <property type="match status" value="1"/>
</dbReference>
<evidence type="ECO:0000259" key="5">
    <source>
        <dbReference type="Pfam" id="PF08100"/>
    </source>
</evidence>
<feature type="domain" description="O-methyltransferase dimerisation" evidence="5">
    <location>
        <begin position="82"/>
        <end position="154"/>
    </location>
</feature>
<protein>
    <submittedName>
        <fullName evidence="6">O-methyltransferase</fullName>
    </submittedName>
</protein>
<evidence type="ECO:0000256" key="3">
    <source>
        <dbReference type="ARBA" id="ARBA00022691"/>
    </source>
</evidence>
<evidence type="ECO:0000259" key="4">
    <source>
        <dbReference type="Pfam" id="PF00891"/>
    </source>
</evidence>
<dbReference type="Pfam" id="PF08100">
    <property type="entry name" value="Dimerisation"/>
    <property type="match status" value="1"/>
</dbReference>
<feature type="domain" description="O-methyltransferase C-terminal" evidence="4">
    <location>
        <begin position="181"/>
        <end position="405"/>
    </location>
</feature>
<accession>K1WFY3</accession>
<evidence type="ECO:0000256" key="2">
    <source>
        <dbReference type="ARBA" id="ARBA00022679"/>
    </source>
</evidence>
<dbReference type="EMBL" id="JH921439">
    <property type="protein sequence ID" value="EKD16415.1"/>
    <property type="molecule type" value="Genomic_DNA"/>
</dbReference>
<dbReference type="AlphaFoldDB" id="K1WFY3"/>
<gene>
    <name evidence="6" type="ORF">MBM_05709</name>
</gene>
<reference evidence="6 7" key="1">
    <citation type="journal article" date="2012" name="BMC Genomics">
        <title>Sequencing the genome of Marssonina brunnea reveals fungus-poplar co-evolution.</title>
        <authorList>
            <person name="Zhu S."/>
            <person name="Cao Y.-Z."/>
            <person name="Jiang C."/>
            <person name="Tan B.-Y."/>
            <person name="Wang Z."/>
            <person name="Feng S."/>
            <person name="Zhang L."/>
            <person name="Su X.-H."/>
            <person name="Brejova B."/>
            <person name="Vinar T."/>
            <person name="Xu M."/>
            <person name="Wang M.-X."/>
            <person name="Zhang S.-G."/>
            <person name="Huang M.-R."/>
            <person name="Wu R."/>
            <person name="Zhou Y."/>
        </authorList>
    </citation>
    <scope>NUCLEOTIDE SEQUENCE [LARGE SCALE GENOMIC DNA]</scope>
    <source>
        <strain evidence="6 7">MB_m1</strain>
    </source>
</reference>
<dbReference type="InterPro" id="IPR036390">
    <property type="entry name" value="WH_DNA-bd_sf"/>
</dbReference>
<dbReference type="OrthoDB" id="2410195at2759"/>
<dbReference type="InterPro" id="IPR016461">
    <property type="entry name" value="COMT-like"/>
</dbReference>
<dbReference type="InterPro" id="IPR029063">
    <property type="entry name" value="SAM-dependent_MTases_sf"/>
</dbReference>
<dbReference type="GO" id="GO:0046983">
    <property type="term" value="F:protein dimerization activity"/>
    <property type="evidence" value="ECO:0007669"/>
    <property type="project" value="InterPro"/>
</dbReference>
<dbReference type="HOGENOM" id="CLU_005533_5_0_1"/>
<proteinExistence type="predicted"/>
<name>K1WFY3_MARBU</name>
<dbReference type="InterPro" id="IPR036388">
    <property type="entry name" value="WH-like_DNA-bd_sf"/>
</dbReference>
<sequence length="426" mass="46833">MSNTAGGSPPAPPIIAPSVSTLDALSGTIQASIARYDKAKTLHERAVALQEIQLSSSKLCQATTPYQQLFAEINFRPNLNVAIRIGVEMGLFKALPTSGEPSTIADLAQKTNSEEEFLLRIARTVAAFNIIHENDSSKDSLPSYSHTPYSRFLTSPPAEASTRHLFDEMLHAQTNSAVDYYLKNGFRNPTDAKNSPFSFAHGETDKGVFDILEEHPEKMRVFNSAMTIVSIIETSEKFQAYPFDRLSPNKEGVVLVDVGGGKGHVINQIRSAFPNLQGKFALEDMQVVLDGGTVVPADVVLQPHDIFKEAQPIQGKIFPKLLRSNYFLKSILHDWPDSSCLQILANLKTAMRGSPTSRLLICELVLPDRNPSASQVLRDINMLVIAGKERSKSQWNKLLGEAGYEIMGFYGSESANSGIIEARLRQ</sequence>
<keyword evidence="3" id="KW-0949">S-adenosyl-L-methionine</keyword>
<dbReference type="PANTHER" id="PTHR43712">
    <property type="entry name" value="PUTATIVE (AFU_ORTHOLOGUE AFUA_4G14580)-RELATED"/>
    <property type="match status" value="1"/>
</dbReference>
<dbReference type="KEGG" id="mbe:MBM_05709"/>
<dbReference type="Gene3D" id="1.10.10.10">
    <property type="entry name" value="Winged helix-like DNA-binding domain superfamily/Winged helix DNA-binding domain"/>
    <property type="match status" value="1"/>
</dbReference>
<keyword evidence="1 6" id="KW-0489">Methyltransferase</keyword>
<organism evidence="6 7">
    <name type="scientific">Marssonina brunnea f. sp. multigermtubi (strain MB_m1)</name>
    <name type="common">Marssonina leaf spot fungus</name>
    <dbReference type="NCBI Taxonomy" id="1072389"/>
    <lineage>
        <taxon>Eukaryota</taxon>
        <taxon>Fungi</taxon>
        <taxon>Dikarya</taxon>
        <taxon>Ascomycota</taxon>
        <taxon>Pezizomycotina</taxon>
        <taxon>Leotiomycetes</taxon>
        <taxon>Helotiales</taxon>
        <taxon>Drepanopezizaceae</taxon>
        <taxon>Drepanopeziza</taxon>
    </lineage>
</organism>
<keyword evidence="7" id="KW-1185">Reference proteome</keyword>
<dbReference type="Gene3D" id="3.40.50.150">
    <property type="entry name" value="Vaccinia Virus protein VP39"/>
    <property type="match status" value="1"/>
</dbReference>
<keyword evidence="2 6" id="KW-0808">Transferase</keyword>
<dbReference type="InterPro" id="IPR001077">
    <property type="entry name" value="COMT_C"/>
</dbReference>
<evidence type="ECO:0000313" key="6">
    <source>
        <dbReference type="EMBL" id="EKD16415.1"/>
    </source>
</evidence>
<dbReference type="SUPFAM" id="SSF46785">
    <property type="entry name" value="Winged helix' DNA-binding domain"/>
    <property type="match status" value="1"/>
</dbReference>
<dbReference type="GO" id="GO:0032259">
    <property type="term" value="P:methylation"/>
    <property type="evidence" value="ECO:0007669"/>
    <property type="project" value="UniProtKB-KW"/>
</dbReference>
<dbReference type="InParanoid" id="K1WFY3"/>
<dbReference type="Pfam" id="PF00891">
    <property type="entry name" value="Methyltransf_2"/>
    <property type="match status" value="1"/>
</dbReference>
<evidence type="ECO:0000256" key="1">
    <source>
        <dbReference type="ARBA" id="ARBA00022603"/>
    </source>
</evidence>
<dbReference type="PANTHER" id="PTHR43712:SF1">
    <property type="entry name" value="HYPOTHETICAL O-METHYLTRANSFERASE (EUROFUNG)-RELATED"/>
    <property type="match status" value="1"/>
</dbReference>
<dbReference type="SUPFAM" id="SSF53335">
    <property type="entry name" value="S-adenosyl-L-methionine-dependent methyltransferases"/>
    <property type="match status" value="1"/>
</dbReference>